<keyword evidence="12" id="KW-0966">Cell projection</keyword>
<evidence type="ECO:0000256" key="3">
    <source>
        <dbReference type="ARBA" id="ARBA00006059"/>
    </source>
</evidence>
<organism evidence="14 15">
    <name type="scientific">Pararge aegeria aegeria</name>
    <dbReference type="NCBI Taxonomy" id="348720"/>
    <lineage>
        <taxon>Eukaryota</taxon>
        <taxon>Metazoa</taxon>
        <taxon>Ecdysozoa</taxon>
        <taxon>Arthropoda</taxon>
        <taxon>Hexapoda</taxon>
        <taxon>Insecta</taxon>
        <taxon>Pterygota</taxon>
        <taxon>Neoptera</taxon>
        <taxon>Endopterygota</taxon>
        <taxon>Lepidoptera</taxon>
        <taxon>Glossata</taxon>
        <taxon>Ditrysia</taxon>
        <taxon>Papilionoidea</taxon>
        <taxon>Nymphalidae</taxon>
        <taxon>Satyrinae</taxon>
        <taxon>Satyrini</taxon>
        <taxon>Parargina</taxon>
        <taxon>Pararge</taxon>
    </lineage>
</organism>
<evidence type="ECO:0000256" key="8">
    <source>
        <dbReference type="ARBA" id="ARBA00022794"/>
    </source>
</evidence>
<evidence type="ECO:0000256" key="5">
    <source>
        <dbReference type="ARBA" id="ARBA00022490"/>
    </source>
</evidence>
<evidence type="ECO:0000256" key="9">
    <source>
        <dbReference type="ARBA" id="ARBA00023069"/>
    </source>
</evidence>
<dbReference type="PANTHER" id="PTHR13667">
    <property type="entry name" value="HOMOLOC-13"/>
    <property type="match status" value="1"/>
</dbReference>
<dbReference type="GO" id="GO:0097541">
    <property type="term" value="C:axonemal basal plate"/>
    <property type="evidence" value="ECO:0007669"/>
    <property type="project" value="TreeGrafter"/>
</dbReference>
<comment type="subcellular location">
    <subcellularLocation>
        <location evidence="1">Cell membrane</location>
    </subcellularLocation>
    <subcellularLocation>
        <location evidence="2">Cytoplasm</location>
        <location evidence="2">Cytoskeleton</location>
        <location evidence="2">Cilium axoneme</location>
    </subcellularLocation>
</comment>
<feature type="compositionally biased region" description="Polar residues" evidence="13">
    <location>
        <begin position="493"/>
        <end position="504"/>
    </location>
</feature>
<keyword evidence="6" id="KW-0853">WD repeat</keyword>
<evidence type="ECO:0000256" key="1">
    <source>
        <dbReference type="ARBA" id="ARBA00004236"/>
    </source>
</evidence>
<comment type="caution">
    <text evidence="14">The sequence shown here is derived from an EMBL/GenBank/DDBJ whole genome shotgun (WGS) entry which is preliminary data.</text>
</comment>
<keyword evidence="8" id="KW-0970">Cilium biogenesis/degradation</keyword>
<feature type="region of interest" description="Disordered" evidence="13">
    <location>
        <begin position="687"/>
        <end position="706"/>
    </location>
</feature>
<evidence type="ECO:0000256" key="12">
    <source>
        <dbReference type="ARBA" id="ARBA00023273"/>
    </source>
</evidence>
<protein>
    <submittedName>
        <fullName evidence="14">Jg5598 protein</fullName>
    </submittedName>
</protein>
<evidence type="ECO:0000256" key="7">
    <source>
        <dbReference type="ARBA" id="ARBA00022737"/>
    </source>
</evidence>
<keyword evidence="9" id="KW-0969">Cilium</keyword>
<dbReference type="EMBL" id="CAKXAJ010025851">
    <property type="protein sequence ID" value="CAH2244762.1"/>
    <property type="molecule type" value="Genomic_DNA"/>
</dbReference>
<dbReference type="Proteomes" id="UP000838756">
    <property type="component" value="Unassembled WGS sequence"/>
</dbReference>
<dbReference type="PANTHER" id="PTHR13667:SF5">
    <property type="entry name" value="WD REPEAT-CONTAINING AND PLANAR CELL POLARITY EFFECTOR PROTEIN FRITZ HOMOLOG"/>
    <property type="match status" value="1"/>
</dbReference>
<dbReference type="Pfam" id="PF11768">
    <property type="entry name" value="Frtz"/>
    <property type="match status" value="2"/>
</dbReference>
<evidence type="ECO:0000256" key="4">
    <source>
        <dbReference type="ARBA" id="ARBA00022475"/>
    </source>
</evidence>
<evidence type="ECO:0000256" key="2">
    <source>
        <dbReference type="ARBA" id="ARBA00004430"/>
    </source>
</evidence>
<comment type="similarity">
    <text evidence="3">Belongs to the WD repeat fritz family.</text>
</comment>
<evidence type="ECO:0000256" key="10">
    <source>
        <dbReference type="ARBA" id="ARBA00023136"/>
    </source>
</evidence>
<keyword evidence="7" id="KW-0677">Repeat</keyword>
<gene>
    <name evidence="14" type="primary">jg5598</name>
    <name evidence="14" type="ORF">PAEG_LOCUS20673</name>
</gene>
<feature type="compositionally biased region" description="Pro residues" evidence="13">
    <location>
        <begin position="473"/>
        <end position="487"/>
    </location>
</feature>
<evidence type="ECO:0000313" key="15">
    <source>
        <dbReference type="Proteomes" id="UP000838756"/>
    </source>
</evidence>
<keyword evidence="5" id="KW-0963">Cytoplasm</keyword>
<dbReference type="GO" id="GO:0044782">
    <property type="term" value="P:cilium organization"/>
    <property type="evidence" value="ECO:0007669"/>
    <property type="project" value="TreeGrafter"/>
</dbReference>
<evidence type="ECO:0000256" key="6">
    <source>
        <dbReference type="ARBA" id="ARBA00022574"/>
    </source>
</evidence>
<keyword evidence="15" id="KW-1185">Reference proteome</keyword>
<feature type="compositionally biased region" description="Low complexity" evidence="13">
    <location>
        <begin position="690"/>
        <end position="700"/>
    </location>
</feature>
<dbReference type="InterPro" id="IPR024511">
    <property type="entry name" value="Frtz"/>
</dbReference>
<name>A0A8S4S476_9NEOP</name>
<dbReference type="GO" id="GO:0045184">
    <property type="term" value="P:establishment of protein localization"/>
    <property type="evidence" value="ECO:0007669"/>
    <property type="project" value="TreeGrafter"/>
</dbReference>
<dbReference type="GO" id="GO:0007399">
    <property type="term" value="P:nervous system development"/>
    <property type="evidence" value="ECO:0007669"/>
    <property type="project" value="TreeGrafter"/>
</dbReference>
<dbReference type="AlphaFoldDB" id="A0A8S4S476"/>
<evidence type="ECO:0000256" key="11">
    <source>
        <dbReference type="ARBA" id="ARBA00023212"/>
    </source>
</evidence>
<sequence length="706" mass="79661">MFSYDVKFITSDDSICLKNTEFKSLKYETKKKVDESIHDHGKRSFCERRGGLWWSTRPRQLRQLESKLRERNIVYSEWTTDSLCTLVFSSGVIAYITVKCNTLDMTHILFDRYCVGKLNGQMVTGVVLCKSLLLFTHTDKTGTLITFGKNIDNSLPIQISDRDPHLQIINLGGSARRADRRVSSCESSTYVRILVWGATIIEPAPWSPVLEDHANLHLYQINGQQMTLLAYHQLENEVLFAEISHKHDHIVHVLEQIACHKNGVNLIWLRYEIPEGENRITKLSSLRENVTRVCLPAPARAWIRSCRTTNAVALLRALDWEEEGAECLNAISEIVRNALRKGALGESGEVVQMALGAYLAPSVPLPAMATKYAPAVHDLARKFFHHLLRRGRIEKALSLAVDLAAWDLFVDARWAAKKHNLPHLVEEASTCAAHYARLDGPDSECSESCSQCSSHSYSGSEDESSSSPKPIKSNPPPLPRVPMPPHPSILTVPITQNEPYTTNSIRPNLHQYLERDTTIWAKDIPLRDDTCIRSMYKRDIKPINTVPNVRWNSMDNVLNCQRPPINSVNYEYTKATQSVLDILPRNQDDRIASHFKHLFQTELKEESNDRYIANISNNSNFNGRYPQDKYWTGVKPEKNKVKFSDTVKIAVVSESLSPNPAHELAASLPLCPPHKYLTAFAPLPPPQAPATPATHPPGTTLDYVEV</sequence>
<keyword evidence="4" id="KW-1003">Cell membrane</keyword>
<dbReference type="OrthoDB" id="10013020at2759"/>
<keyword evidence="11" id="KW-0206">Cytoskeleton</keyword>
<reference evidence="14" key="1">
    <citation type="submission" date="2022-03" db="EMBL/GenBank/DDBJ databases">
        <authorList>
            <person name="Lindestad O."/>
        </authorList>
    </citation>
    <scope>NUCLEOTIDE SEQUENCE</scope>
</reference>
<evidence type="ECO:0000256" key="13">
    <source>
        <dbReference type="SAM" id="MobiDB-lite"/>
    </source>
</evidence>
<dbReference type="GO" id="GO:0005886">
    <property type="term" value="C:plasma membrane"/>
    <property type="evidence" value="ECO:0007669"/>
    <property type="project" value="UniProtKB-SubCell"/>
</dbReference>
<proteinExistence type="inferred from homology"/>
<accession>A0A8S4S476</accession>
<evidence type="ECO:0000313" key="14">
    <source>
        <dbReference type="EMBL" id="CAH2244762.1"/>
    </source>
</evidence>
<feature type="region of interest" description="Disordered" evidence="13">
    <location>
        <begin position="441"/>
        <end position="504"/>
    </location>
</feature>
<feature type="compositionally biased region" description="Low complexity" evidence="13">
    <location>
        <begin position="446"/>
        <end position="472"/>
    </location>
</feature>
<keyword evidence="10" id="KW-0472">Membrane</keyword>